<dbReference type="EMBL" id="JADDUC010000251">
    <property type="protein sequence ID" value="KAG0114902.1"/>
    <property type="molecule type" value="Genomic_DNA"/>
</dbReference>
<proteinExistence type="predicted"/>
<gene>
    <name evidence="4" type="ORF">IHE44_0014157</name>
    <name evidence="3" type="ORF">IHE44_007057</name>
</gene>
<dbReference type="EMBL" id="JADDUC020000008">
    <property type="protein sequence ID" value="KAI1236940.1"/>
    <property type="molecule type" value="Genomic_DNA"/>
</dbReference>
<comment type="caution">
    <text evidence="3">The sequence shown here is derived from an EMBL/GenBank/DDBJ whole genome shotgun (WGS) entry which is preliminary data.</text>
</comment>
<dbReference type="PANTHER" id="PTHR23120">
    <property type="entry name" value="MAESTRO-RELATED HEAT DOMAIN-CONTAINING"/>
    <property type="match status" value="1"/>
</dbReference>
<feature type="domain" description="Maestro/Maestro-like HEAT-repeats" evidence="2">
    <location>
        <begin position="51"/>
        <end position="194"/>
    </location>
</feature>
<dbReference type="InterPro" id="IPR016024">
    <property type="entry name" value="ARM-type_fold"/>
</dbReference>
<reference evidence="4" key="3">
    <citation type="submission" date="2022-01" db="EMBL/GenBank/DDBJ databases">
        <authorList>
            <person name="Rubenstein D.R."/>
        </authorList>
    </citation>
    <scope>NUCLEOTIDE SEQUENCE</scope>
    <source>
        <strain evidence="4">SS15</strain>
        <tissue evidence="4">Liver</tissue>
    </source>
</reference>
<dbReference type="Gene3D" id="1.25.10.10">
    <property type="entry name" value="Leucine-rich Repeat Variant"/>
    <property type="match status" value="1"/>
</dbReference>
<dbReference type="Proteomes" id="UP000618051">
    <property type="component" value="Unassembled WGS sequence"/>
</dbReference>
<dbReference type="AlphaFoldDB" id="A0A835TPM8"/>
<dbReference type="InterPro" id="IPR045206">
    <property type="entry name" value="Maestro_heat-like_prot"/>
</dbReference>
<reference evidence="3" key="1">
    <citation type="submission" date="2020-10" db="EMBL/GenBank/DDBJ databases">
        <title>Feather gene expression reveals the developmental basis of iridescence in African starlings.</title>
        <authorList>
            <person name="Rubenstein D.R."/>
        </authorList>
    </citation>
    <scope>NUCLEOTIDE SEQUENCE</scope>
    <source>
        <strain evidence="3">SS15</strain>
        <tissue evidence="3">Liver</tissue>
    </source>
</reference>
<reference evidence="4 5" key="2">
    <citation type="journal article" date="2021" name="J. Hered.">
        <title>Feather Gene Expression Elucidates the Developmental Basis of Plumage Iridescence in African Starlings.</title>
        <authorList>
            <person name="Rubenstein D.R."/>
            <person name="Corvelo A."/>
            <person name="MacManes M.D."/>
            <person name="Maia R."/>
            <person name="Narzisi G."/>
            <person name="Rousaki A."/>
            <person name="Vandenabeele P."/>
            <person name="Shawkey M.D."/>
            <person name="Solomon J."/>
        </authorList>
    </citation>
    <scope>NUCLEOTIDE SEQUENCE [LARGE SCALE GENOMIC DNA]</scope>
    <source>
        <strain evidence="4">SS15</strain>
    </source>
</reference>
<evidence type="ECO:0000313" key="5">
    <source>
        <dbReference type="Proteomes" id="UP000618051"/>
    </source>
</evidence>
<dbReference type="GO" id="GO:0005737">
    <property type="term" value="C:cytoplasm"/>
    <property type="evidence" value="ECO:0007669"/>
    <property type="project" value="TreeGrafter"/>
</dbReference>
<dbReference type="PANTHER" id="PTHR23120:SF42">
    <property type="entry name" value="MAESTRO HEAT-LIKE REPEAT FAMILY MEMBER 3"/>
    <property type="match status" value="1"/>
</dbReference>
<accession>A0A835TPM8</accession>
<dbReference type="Pfam" id="PF23227">
    <property type="entry name" value="HEAT_MROH2B_C"/>
    <property type="match status" value="1"/>
</dbReference>
<evidence type="ECO:0000256" key="1">
    <source>
        <dbReference type="SAM" id="MobiDB-lite"/>
    </source>
</evidence>
<evidence type="ECO:0000313" key="3">
    <source>
        <dbReference type="EMBL" id="KAG0114902.1"/>
    </source>
</evidence>
<evidence type="ECO:0000313" key="4">
    <source>
        <dbReference type="EMBL" id="KAI1236940.1"/>
    </source>
</evidence>
<dbReference type="OrthoDB" id="9421177at2759"/>
<evidence type="ECO:0000259" key="2">
    <source>
        <dbReference type="Pfam" id="PF23227"/>
    </source>
</evidence>
<dbReference type="InterPro" id="IPR011989">
    <property type="entry name" value="ARM-like"/>
</dbReference>
<keyword evidence="5" id="KW-1185">Reference proteome</keyword>
<feature type="region of interest" description="Disordered" evidence="1">
    <location>
        <begin position="207"/>
        <end position="233"/>
    </location>
</feature>
<organism evidence="3">
    <name type="scientific">Lamprotornis superbus</name>
    <dbReference type="NCBI Taxonomy" id="245042"/>
    <lineage>
        <taxon>Eukaryota</taxon>
        <taxon>Metazoa</taxon>
        <taxon>Chordata</taxon>
        <taxon>Craniata</taxon>
        <taxon>Vertebrata</taxon>
        <taxon>Euteleostomi</taxon>
        <taxon>Archelosauria</taxon>
        <taxon>Archosauria</taxon>
        <taxon>Dinosauria</taxon>
        <taxon>Saurischia</taxon>
        <taxon>Theropoda</taxon>
        <taxon>Coelurosauria</taxon>
        <taxon>Aves</taxon>
        <taxon>Neognathae</taxon>
        <taxon>Neoaves</taxon>
        <taxon>Telluraves</taxon>
        <taxon>Australaves</taxon>
        <taxon>Passeriformes</taxon>
        <taxon>Sturnidae</taxon>
        <taxon>Lamprotornis</taxon>
    </lineage>
</organism>
<protein>
    <recommendedName>
        <fullName evidence="2">Maestro/Maestro-like HEAT-repeats domain-containing protein</fullName>
    </recommendedName>
</protein>
<name>A0A835TPM8_9PASS</name>
<dbReference type="SUPFAM" id="SSF48371">
    <property type="entry name" value="ARM repeat"/>
    <property type="match status" value="1"/>
</dbReference>
<sequence>MHHILIPLCSRIALHLLRLLGTQEPRWDLPFLAFLVKVLKCLDLTKCGDSVLKVMSRYLQNKCRERRLLALRGLVVLSKDPSMARKMCSLSPSLLELLGDADGEVIGMTLHVFANVLQKKDILISSTTALKLAEALLELFDHDNSQVQLLSIHLFYKVMELVVDEGKKSLNTVVHKSLYPLLIYCHDENQHLAKVRFCVMLVPPGRGSAASCPGTSRAAASSQPWHRDAAPVP</sequence>
<dbReference type="InterPro" id="IPR055406">
    <property type="entry name" value="HEAT_Maestro"/>
</dbReference>